<dbReference type="SUPFAM" id="SSF53448">
    <property type="entry name" value="Nucleotide-diphospho-sugar transferases"/>
    <property type="match status" value="1"/>
</dbReference>
<dbReference type="Gene3D" id="3.90.550.10">
    <property type="entry name" value="Spore Coat Polysaccharide Biosynthesis Protein SpsA, Chain A"/>
    <property type="match status" value="1"/>
</dbReference>
<sequence length="76" mass="9073">DLDYCRRVKRAGLKVYYLPSAEIVHHHGVSGRGLATEGEQWRRLIPSSEIYHGFLKHHLINFIIWSGQKWQKFWKK</sequence>
<dbReference type="AlphaFoldDB" id="X1UTU1"/>
<protein>
    <submittedName>
        <fullName evidence="1">Uncharacterized protein</fullName>
    </submittedName>
</protein>
<dbReference type="EMBL" id="BARW01024776">
    <property type="protein sequence ID" value="GAI95764.1"/>
    <property type="molecule type" value="Genomic_DNA"/>
</dbReference>
<organism evidence="1">
    <name type="scientific">marine sediment metagenome</name>
    <dbReference type="NCBI Taxonomy" id="412755"/>
    <lineage>
        <taxon>unclassified sequences</taxon>
        <taxon>metagenomes</taxon>
        <taxon>ecological metagenomes</taxon>
    </lineage>
</organism>
<reference evidence="1" key="1">
    <citation type="journal article" date="2014" name="Front. Microbiol.">
        <title>High frequency of phylogenetically diverse reductive dehalogenase-homologous genes in deep subseafloor sedimentary metagenomes.</title>
        <authorList>
            <person name="Kawai M."/>
            <person name="Futagami T."/>
            <person name="Toyoda A."/>
            <person name="Takaki Y."/>
            <person name="Nishi S."/>
            <person name="Hori S."/>
            <person name="Arai W."/>
            <person name="Tsubouchi T."/>
            <person name="Morono Y."/>
            <person name="Uchiyama I."/>
            <person name="Ito T."/>
            <person name="Fujiyama A."/>
            <person name="Inagaki F."/>
            <person name="Takami H."/>
        </authorList>
    </citation>
    <scope>NUCLEOTIDE SEQUENCE</scope>
    <source>
        <strain evidence="1">Expedition CK06-06</strain>
    </source>
</reference>
<accession>X1UTU1</accession>
<evidence type="ECO:0000313" key="1">
    <source>
        <dbReference type="EMBL" id="GAI95764.1"/>
    </source>
</evidence>
<gene>
    <name evidence="1" type="ORF">S12H4_40771</name>
</gene>
<name>X1UTU1_9ZZZZ</name>
<dbReference type="InterPro" id="IPR029044">
    <property type="entry name" value="Nucleotide-diphossugar_trans"/>
</dbReference>
<proteinExistence type="predicted"/>
<comment type="caution">
    <text evidence="1">The sequence shown here is derived from an EMBL/GenBank/DDBJ whole genome shotgun (WGS) entry which is preliminary data.</text>
</comment>
<feature type="non-terminal residue" evidence="1">
    <location>
        <position position="1"/>
    </location>
</feature>